<evidence type="ECO:0000313" key="3">
    <source>
        <dbReference type="Proteomes" id="UP000325672"/>
    </source>
</evidence>
<dbReference type="GeneID" id="43644461"/>
<dbReference type="InterPro" id="IPR052523">
    <property type="entry name" value="Trichothecene_AcTrans"/>
</dbReference>
<evidence type="ECO:0000313" key="2">
    <source>
        <dbReference type="EMBL" id="KAE8135915.1"/>
    </source>
</evidence>
<dbReference type="GO" id="GO:0016747">
    <property type="term" value="F:acyltransferase activity, transferring groups other than amino-acyl groups"/>
    <property type="evidence" value="ECO:0007669"/>
    <property type="project" value="InterPro"/>
</dbReference>
<dbReference type="InterPro" id="IPR016181">
    <property type="entry name" value="Acyl_CoA_acyltransferase"/>
</dbReference>
<dbReference type="RefSeq" id="XP_031911978.1">
    <property type="nucleotide sequence ID" value="XM_032060251.1"/>
</dbReference>
<gene>
    <name evidence="2" type="ORF">BDV38DRAFT_284392</name>
</gene>
<keyword evidence="2" id="KW-0808">Transferase</keyword>
<dbReference type="Gene3D" id="3.40.630.30">
    <property type="match status" value="1"/>
</dbReference>
<reference evidence="2 3" key="1">
    <citation type="submission" date="2019-04" db="EMBL/GenBank/DDBJ databases">
        <title>Friends and foes A comparative genomics study of 23 Aspergillus species from section Flavi.</title>
        <authorList>
            <consortium name="DOE Joint Genome Institute"/>
            <person name="Kjaerbolling I."/>
            <person name="Vesth T."/>
            <person name="Frisvad J.C."/>
            <person name="Nybo J.L."/>
            <person name="Theobald S."/>
            <person name="Kildgaard S."/>
            <person name="Isbrandt T."/>
            <person name="Kuo A."/>
            <person name="Sato A."/>
            <person name="Lyhne E.K."/>
            <person name="Kogle M.E."/>
            <person name="Wiebenga A."/>
            <person name="Kun R.S."/>
            <person name="Lubbers R.J."/>
            <person name="Makela M.R."/>
            <person name="Barry K."/>
            <person name="Chovatia M."/>
            <person name="Clum A."/>
            <person name="Daum C."/>
            <person name="Haridas S."/>
            <person name="He G."/>
            <person name="LaButti K."/>
            <person name="Lipzen A."/>
            <person name="Mondo S."/>
            <person name="Riley R."/>
            <person name="Salamov A."/>
            <person name="Simmons B.A."/>
            <person name="Magnuson J.K."/>
            <person name="Henrissat B."/>
            <person name="Mortensen U.H."/>
            <person name="Larsen T.O."/>
            <person name="Devries R.P."/>
            <person name="Grigoriev I.V."/>
            <person name="Machida M."/>
            <person name="Baker S.E."/>
            <person name="Andersen M.R."/>
        </authorList>
    </citation>
    <scope>NUCLEOTIDE SEQUENCE [LARGE SCALE GENOMIC DNA]</scope>
    <source>
        <strain evidence="2 3">CBS 117625</strain>
    </source>
</reference>
<protein>
    <submittedName>
        <fullName evidence="2">Acyl-CoA N-acyltransferase</fullName>
    </submittedName>
</protein>
<keyword evidence="2" id="KW-0012">Acyltransferase</keyword>
<feature type="domain" description="N-acetyltransferase" evidence="1">
    <location>
        <begin position="7"/>
        <end position="198"/>
    </location>
</feature>
<evidence type="ECO:0000259" key="1">
    <source>
        <dbReference type="PROSITE" id="PS51186"/>
    </source>
</evidence>
<dbReference type="PANTHER" id="PTHR42791:SF17">
    <property type="entry name" value="ACETYLTRANSFERASE, GNAT FAMILY FAMILY (AFU_ORTHOLOGUE AFUA_8G05690)"/>
    <property type="match status" value="1"/>
</dbReference>
<dbReference type="InterPro" id="IPR000182">
    <property type="entry name" value="GNAT_dom"/>
</dbReference>
<dbReference type="Proteomes" id="UP000325672">
    <property type="component" value="Unassembled WGS sequence"/>
</dbReference>
<organism evidence="2 3">
    <name type="scientific">Aspergillus pseudotamarii</name>
    <dbReference type="NCBI Taxonomy" id="132259"/>
    <lineage>
        <taxon>Eukaryota</taxon>
        <taxon>Fungi</taxon>
        <taxon>Dikarya</taxon>
        <taxon>Ascomycota</taxon>
        <taxon>Pezizomycotina</taxon>
        <taxon>Eurotiomycetes</taxon>
        <taxon>Eurotiomycetidae</taxon>
        <taxon>Eurotiales</taxon>
        <taxon>Aspergillaceae</taxon>
        <taxon>Aspergillus</taxon>
        <taxon>Aspergillus subgen. Circumdati</taxon>
    </lineage>
</organism>
<dbReference type="AlphaFoldDB" id="A0A5N6SMW7"/>
<dbReference type="Pfam" id="PF00583">
    <property type="entry name" value="Acetyltransf_1"/>
    <property type="match status" value="1"/>
</dbReference>
<dbReference type="OrthoDB" id="2115692at2759"/>
<dbReference type="SUPFAM" id="SSF55729">
    <property type="entry name" value="Acyl-CoA N-acyltransferases (Nat)"/>
    <property type="match status" value="1"/>
</dbReference>
<name>A0A5N6SMW7_ASPPS</name>
<keyword evidence="3" id="KW-1185">Reference proteome</keyword>
<sequence>MANQSTLKLREITPDDIPKITEVWFRAFGTPHNLELFPDTPAVRTWWNEANYYDLVNKPYQKYLKVVDPARPGDIIAYGKWDLQPDQCGERYPPWHPESNAELCNQFFGGIVNQHRNLMHGRKHYYLDMLATNPEYQRQGAASLLVQWGCDLADRNGAAIYVASSNEGVGLYRKFGFELLEGLDGTPEGANPMVREPRMAN</sequence>
<dbReference type="PANTHER" id="PTHR42791">
    <property type="entry name" value="GNAT FAMILY ACETYLTRANSFERASE"/>
    <property type="match status" value="1"/>
</dbReference>
<dbReference type="PROSITE" id="PS51186">
    <property type="entry name" value="GNAT"/>
    <property type="match status" value="1"/>
</dbReference>
<dbReference type="EMBL" id="ML743588">
    <property type="protein sequence ID" value="KAE8135915.1"/>
    <property type="molecule type" value="Genomic_DNA"/>
</dbReference>
<accession>A0A5N6SMW7</accession>
<dbReference type="CDD" id="cd04301">
    <property type="entry name" value="NAT_SF"/>
    <property type="match status" value="1"/>
</dbReference>
<proteinExistence type="predicted"/>